<dbReference type="EMBL" id="DRMH01000071">
    <property type="protein sequence ID" value="HFC97858.1"/>
    <property type="molecule type" value="Genomic_DNA"/>
</dbReference>
<evidence type="ECO:0000256" key="1">
    <source>
        <dbReference type="PROSITE-ProRule" id="PRU00339"/>
    </source>
</evidence>
<dbReference type="AlphaFoldDB" id="A0A7C3GEV0"/>
<name>A0A7C3GEV0_9BACT</name>
<dbReference type="PROSITE" id="PS50293">
    <property type="entry name" value="TPR_REGION"/>
    <property type="match status" value="1"/>
</dbReference>
<comment type="caution">
    <text evidence="2">The sequence shown here is derived from an EMBL/GenBank/DDBJ whole genome shotgun (WGS) entry which is preliminary data.</text>
</comment>
<dbReference type="PANTHER" id="PTHR12558">
    <property type="entry name" value="CELL DIVISION CYCLE 16,23,27"/>
    <property type="match status" value="1"/>
</dbReference>
<dbReference type="Gene3D" id="1.25.40.10">
    <property type="entry name" value="Tetratricopeptide repeat domain"/>
    <property type="match status" value="1"/>
</dbReference>
<feature type="repeat" description="TPR" evidence="1">
    <location>
        <begin position="315"/>
        <end position="348"/>
    </location>
</feature>
<sequence>MSEPLGWEKYLDHYLRAAEREILRVCPRGNPRLLPEEGNLLLFGRVPATLRFSERGSLAENKRWFPVLRELALKTVEHLVLATAQDGYPGEDLLWLLLEKGPVRGLLISGRPLPPPPGSLRLASGKFFLPETKTDLRGFLRENWRSGRNFRAVEITLRTPDDLEEARAWLEIARLFGLTYLSPRARKDLLPFRQHLSSVKRWLRRKGLLGLLRQKERPPDISGLRLEEFFLFRLPSPKKKIGRGYIGGLYPGNFSGPPLALVYAACEHSRRAGGGVISFEPFTYHVLGDLYLDWGDLGAALWAYHLIGEKSPQPAELLNNLGLIYRTLGLPEKAREFFRQALSLAPDDPLIHYNLAGVLGQEERKEALEHLRRAYQLSGQKTLFAEALARELLEQNRTSEAAEVLSGRDDLSLRGKTLLGEILYREGRLEEAYHLLREVCGHREAPPRALAYLALLYRDWRGEKEVAEILEREALSRGGAEVRSLLRRT</sequence>
<dbReference type="PROSITE" id="PS50005">
    <property type="entry name" value="TPR"/>
    <property type="match status" value="1"/>
</dbReference>
<protein>
    <submittedName>
        <fullName evidence="2">Tetratricopeptide repeat protein</fullName>
    </submittedName>
</protein>
<keyword evidence="1" id="KW-0802">TPR repeat</keyword>
<organism evidence="2">
    <name type="scientific">Thermosulfurimonas dismutans</name>
    <dbReference type="NCBI Taxonomy" id="999894"/>
    <lineage>
        <taxon>Bacteria</taxon>
        <taxon>Pseudomonadati</taxon>
        <taxon>Thermodesulfobacteriota</taxon>
        <taxon>Thermodesulfobacteria</taxon>
        <taxon>Thermodesulfobacteriales</taxon>
        <taxon>Thermodesulfobacteriaceae</taxon>
        <taxon>Thermosulfurimonas</taxon>
    </lineage>
</organism>
<proteinExistence type="predicted"/>
<reference evidence="2" key="1">
    <citation type="journal article" date="2020" name="mSystems">
        <title>Genome- and Community-Level Interaction Insights into Carbon Utilization and Element Cycling Functions of Hydrothermarchaeota in Hydrothermal Sediment.</title>
        <authorList>
            <person name="Zhou Z."/>
            <person name="Liu Y."/>
            <person name="Xu W."/>
            <person name="Pan J."/>
            <person name="Luo Z.H."/>
            <person name="Li M."/>
        </authorList>
    </citation>
    <scope>NUCLEOTIDE SEQUENCE [LARGE SCALE GENOMIC DNA]</scope>
    <source>
        <strain evidence="2">HyVt-483</strain>
    </source>
</reference>
<gene>
    <name evidence="2" type="ORF">ENJ40_05310</name>
</gene>
<dbReference type="PANTHER" id="PTHR12558:SF13">
    <property type="entry name" value="CELL DIVISION CYCLE PROTEIN 27 HOMOLOG"/>
    <property type="match status" value="1"/>
</dbReference>
<dbReference type="SUPFAM" id="SSF48452">
    <property type="entry name" value="TPR-like"/>
    <property type="match status" value="1"/>
</dbReference>
<accession>A0A7C3GEV0</accession>
<dbReference type="Proteomes" id="UP000886043">
    <property type="component" value="Unassembled WGS sequence"/>
</dbReference>
<evidence type="ECO:0000313" key="2">
    <source>
        <dbReference type="EMBL" id="HFC97858.1"/>
    </source>
</evidence>
<dbReference type="Pfam" id="PF00515">
    <property type="entry name" value="TPR_1"/>
    <property type="match status" value="1"/>
</dbReference>
<dbReference type="SMART" id="SM00028">
    <property type="entry name" value="TPR"/>
    <property type="match status" value="3"/>
</dbReference>
<dbReference type="InterPro" id="IPR019734">
    <property type="entry name" value="TPR_rpt"/>
</dbReference>
<dbReference type="InterPro" id="IPR011990">
    <property type="entry name" value="TPR-like_helical_dom_sf"/>
</dbReference>